<keyword evidence="4" id="KW-0546">Nucleotide metabolism</keyword>
<evidence type="ECO:0000259" key="5">
    <source>
        <dbReference type="Pfam" id="PF00692"/>
    </source>
</evidence>
<name>A0A453D8P9_AEGTS</name>
<sequence length="178" mass="19606">MYSDGVAAPVLVSREKAKNLGLQVLARPRGYADAAKKEGTRPSSRPVAVSSFDSFVQQGGDLPFFTSRATRVIDAEYRCPVGVVLFNHSEVDFAVKPGDCVAQMIVQVIATPEVTEVEDLDTTVWGREDSGPPRFELRALVDTSREVVCLGCWWNTRKGTHLWLCAFTVKWNLVISSS</sequence>
<proteinExistence type="inferred from homology"/>
<evidence type="ECO:0000256" key="1">
    <source>
        <dbReference type="ARBA" id="ARBA00005142"/>
    </source>
</evidence>
<dbReference type="Proteomes" id="UP000015105">
    <property type="component" value="Chromosome 2D"/>
</dbReference>
<evidence type="ECO:0000313" key="6">
    <source>
        <dbReference type="EnsemblPlants" id="AET2Gv21140100.8"/>
    </source>
</evidence>
<evidence type="ECO:0000256" key="3">
    <source>
        <dbReference type="ARBA" id="ARBA00012379"/>
    </source>
</evidence>
<dbReference type="PANTHER" id="PTHR11241:SF0">
    <property type="entry name" value="DEOXYURIDINE 5'-TRIPHOSPHATE NUCLEOTIDOHYDROLASE"/>
    <property type="match status" value="1"/>
</dbReference>
<accession>A0A453D8P9</accession>
<reference evidence="6" key="4">
    <citation type="submission" date="2019-03" db="UniProtKB">
        <authorList>
            <consortium name="EnsemblPlants"/>
        </authorList>
    </citation>
    <scope>IDENTIFICATION</scope>
</reference>
<dbReference type="GO" id="GO:0000287">
    <property type="term" value="F:magnesium ion binding"/>
    <property type="evidence" value="ECO:0007669"/>
    <property type="project" value="InterPro"/>
</dbReference>
<dbReference type="EC" id="3.6.1.23" evidence="3"/>
<dbReference type="GO" id="GO:0046081">
    <property type="term" value="P:dUTP catabolic process"/>
    <property type="evidence" value="ECO:0007669"/>
    <property type="project" value="InterPro"/>
</dbReference>
<comment type="pathway">
    <text evidence="1">Pyrimidine metabolism; dUMP biosynthesis; dUMP from dCTP (dUTP route): step 2/2.</text>
</comment>
<evidence type="ECO:0000256" key="2">
    <source>
        <dbReference type="ARBA" id="ARBA00006581"/>
    </source>
</evidence>
<reference evidence="7" key="1">
    <citation type="journal article" date="2014" name="Science">
        <title>Ancient hybridizations among the ancestral genomes of bread wheat.</title>
        <authorList>
            <consortium name="International Wheat Genome Sequencing Consortium,"/>
            <person name="Marcussen T."/>
            <person name="Sandve S.R."/>
            <person name="Heier L."/>
            <person name="Spannagl M."/>
            <person name="Pfeifer M."/>
            <person name="Jakobsen K.S."/>
            <person name="Wulff B.B."/>
            <person name="Steuernagel B."/>
            <person name="Mayer K.F."/>
            <person name="Olsen O.A."/>
        </authorList>
    </citation>
    <scope>NUCLEOTIDE SEQUENCE [LARGE SCALE GENOMIC DNA]</scope>
    <source>
        <strain evidence="7">cv. AL8/78</strain>
    </source>
</reference>
<dbReference type="Gene3D" id="2.70.40.10">
    <property type="match status" value="1"/>
</dbReference>
<dbReference type="EnsemblPlants" id="AET2Gv21140100.8">
    <property type="protein sequence ID" value="AET2Gv21140100.8"/>
    <property type="gene ID" value="AET2Gv21140100"/>
</dbReference>
<organism evidence="6 7">
    <name type="scientific">Aegilops tauschii subsp. strangulata</name>
    <name type="common">Goatgrass</name>
    <dbReference type="NCBI Taxonomy" id="200361"/>
    <lineage>
        <taxon>Eukaryota</taxon>
        <taxon>Viridiplantae</taxon>
        <taxon>Streptophyta</taxon>
        <taxon>Embryophyta</taxon>
        <taxon>Tracheophyta</taxon>
        <taxon>Spermatophyta</taxon>
        <taxon>Magnoliopsida</taxon>
        <taxon>Liliopsida</taxon>
        <taxon>Poales</taxon>
        <taxon>Poaceae</taxon>
        <taxon>BOP clade</taxon>
        <taxon>Pooideae</taxon>
        <taxon>Triticodae</taxon>
        <taxon>Triticeae</taxon>
        <taxon>Triticinae</taxon>
        <taxon>Aegilops</taxon>
    </lineage>
</organism>
<dbReference type="InterPro" id="IPR036157">
    <property type="entry name" value="dUTPase-like_sf"/>
</dbReference>
<dbReference type="STRING" id="200361.A0A453D8P9"/>
<dbReference type="Gramene" id="AET2Gv21140100.8">
    <property type="protein sequence ID" value="AET2Gv21140100.8"/>
    <property type="gene ID" value="AET2Gv21140100"/>
</dbReference>
<dbReference type="InterPro" id="IPR029054">
    <property type="entry name" value="dUTPase-like"/>
</dbReference>
<dbReference type="Pfam" id="PF00692">
    <property type="entry name" value="dUTPase"/>
    <property type="match status" value="1"/>
</dbReference>
<dbReference type="AlphaFoldDB" id="A0A453D8P9"/>
<comment type="similarity">
    <text evidence="2">Belongs to the dUTPase family.</text>
</comment>
<protein>
    <recommendedName>
        <fullName evidence="3">dUTP diphosphatase</fullName>
        <ecNumber evidence="3">3.6.1.23</ecNumber>
    </recommendedName>
</protein>
<evidence type="ECO:0000256" key="4">
    <source>
        <dbReference type="ARBA" id="ARBA00023080"/>
    </source>
</evidence>
<reference evidence="6" key="3">
    <citation type="journal article" date="2017" name="Nature">
        <title>Genome sequence of the progenitor of the wheat D genome Aegilops tauschii.</title>
        <authorList>
            <person name="Luo M.C."/>
            <person name="Gu Y.Q."/>
            <person name="Puiu D."/>
            <person name="Wang H."/>
            <person name="Twardziok S.O."/>
            <person name="Deal K.R."/>
            <person name="Huo N."/>
            <person name="Zhu T."/>
            <person name="Wang L."/>
            <person name="Wang Y."/>
            <person name="McGuire P.E."/>
            <person name="Liu S."/>
            <person name="Long H."/>
            <person name="Ramasamy R.K."/>
            <person name="Rodriguez J.C."/>
            <person name="Van S.L."/>
            <person name="Yuan L."/>
            <person name="Wang Z."/>
            <person name="Xia Z."/>
            <person name="Xiao L."/>
            <person name="Anderson O.D."/>
            <person name="Ouyang S."/>
            <person name="Liang Y."/>
            <person name="Zimin A.V."/>
            <person name="Pertea G."/>
            <person name="Qi P."/>
            <person name="Bennetzen J.L."/>
            <person name="Dai X."/>
            <person name="Dawson M.W."/>
            <person name="Muller H.G."/>
            <person name="Kugler K."/>
            <person name="Rivarola-Duarte L."/>
            <person name="Spannagl M."/>
            <person name="Mayer K.F.X."/>
            <person name="Lu F.H."/>
            <person name="Bevan M.W."/>
            <person name="Leroy P."/>
            <person name="Li P."/>
            <person name="You F.M."/>
            <person name="Sun Q."/>
            <person name="Liu Z."/>
            <person name="Lyons E."/>
            <person name="Wicker T."/>
            <person name="Salzberg S.L."/>
            <person name="Devos K.M."/>
            <person name="Dvorak J."/>
        </authorList>
    </citation>
    <scope>NUCLEOTIDE SEQUENCE [LARGE SCALE GENOMIC DNA]</scope>
    <source>
        <strain evidence="6">cv. AL8/78</strain>
    </source>
</reference>
<dbReference type="SUPFAM" id="SSF51283">
    <property type="entry name" value="dUTPase-like"/>
    <property type="match status" value="1"/>
</dbReference>
<dbReference type="GO" id="GO:0006226">
    <property type="term" value="P:dUMP biosynthetic process"/>
    <property type="evidence" value="ECO:0007669"/>
    <property type="project" value="InterPro"/>
</dbReference>
<feature type="domain" description="dUTPase-like" evidence="5">
    <location>
        <begin position="71"/>
        <end position="130"/>
    </location>
</feature>
<dbReference type="GO" id="GO:0004170">
    <property type="term" value="F:dUTP diphosphatase activity"/>
    <property type="evidence" value="ECO:0007669"/>
    <property type="project" value="UniProtKB-EC"/>
</dbReference>
<keyword evidence="7" id="KW-1185">Reference proteome</keyword>
<reference evidence="6" key="5">
    <citation type="journal article" date="2021" name="G3 (Bethesda)">
        <title>Aegilops tauschii genome assembly Aet v5.0 features greater sequence contiguity and improved annotation.</title>
        <authorList>
            <person name="Wang L."/>
            <person name="Zhu T."/>
            <person name="Rodriguez J.C."/>
            <person name="Deal K.R."/>
            <person name="Dubcovsky J."/>
            <person name="McGuire P.E."/>
            <person name="Lux T."/>
            <person name="Spannagl M."/>
            <person name="Mayer K.F.X."/>
            <person name="Baldrich P."/>
            <person name="Meyers B.C."/>
            <person name="Huo N."/>
            <person name="Gu Y.Q."/>
            <person name="Zhou H."/>
            <person name="Devos K.M."/>
            <person name="Bennetzen J.L."/>
            <person name="Unver T."/>
            <person name="Budak H."/>
            <person name="Gulick P.J."/>
            <person name="Galiba G."/>
            <person name="Kalapos B."/>
            <person name="Nelson D.R."/>
            <person name="Li P."/>
            <person name="You F.M."/>
            <person name="Luo M.C."/>
            <person name="Dvorak J."/>
        </authorList>
    </citation>
    <scope>NUCLEOTIDE SEQUENCE [LARGE SCALE GENOMIC DNA]</scope>
    <source>
        <strain evidence="6">cv. AL8/78</strain>
    </source>
</reference>
<dbReference type="PANTHER" id="PTHR11241">
    <property type="entry name" value="DEOXYURIDINE 5'-TRIPHOSPHATE NUCLEOTIDOHYDROLASE"/>
    <property type="match status" value="1"/>
</dbReference>
<reference evidence="7" key="2">
    <citation type="journal article" date="2017" name="Nat. Plants">
        <title>The Aegilops tauschii genome reveals multiple impacts of transposons.</title>
        <authorList>
            <person name="Zhao G."/>
            <person name="Zou C."/>
            <person name="Li K."/>
            <person name="Wang K."/>
            <person name="Li T."/>
            <person name="Gao L."/>
            <person name="Zhang X."/>
            <person name="Wang H."/>
            <person name="Yang Z."/>
            <person name="Liu X."/>
            <person name="Jiang W."/>
            <person name="Mao L."/>
            <person name="Kong X."/>
            <person name="Jiao Y."/>
            <person name="Jia J."/>
        </authorList>
    </citation>
    <scope>NUCLEOTIDE SEQUENCE [LARGE SCALE GENOMIC DNA]</scope>
    <source>
        <strain evidence="7">cv. AL8/78</strain>
    </source>
</reference>
<evidence type="ECO:0000313" key="7">
    <source>
        <dbReference type="Proteomes" id="UP000015105"/>
    </source>
</evidence>
<dbReference type="InterPro" id="IPR008181">
    <property type="entry name" value="dUTPase"/>
</dbReference>